<evidence type="ECO:0000259" key="1">
    <source>
        <dbReference type="PROSITE" id="PS51146"/>
    </source>
</evidence>
<dbReference type="AlphaFoldDB" id="B1ZP22"/>
<dbReference type="EMBL" id="CP001032">
    <property type="protein sequence ID" value="ACB77508.1"/>
    <property type="molecule type" value="Genomic_DNA"/>
</dbReference>
<accession>B1ZP22</accession>
<protein>
    <submittedName>
        <fullName evidence="2">RecA-superfamily ATPase-like protein</fullName>
    </submittedName>
</protein>
<dbReference type="PANTHER" id="PTHR42926">
    <property type="match status" value="1"/>
</dbReference>
<dbReference type="InterPro" id="IPR051347">
    <property type="entry name" value="Circadian_clock_KaiC-rel"/>
</dbReference>
<sequence>MADQTPTEPPQFVKAPTGIAGFDDITRGGGPRGGPKLVCCAAGCGKSLMAIEFLVRGTTPLGEPGVLVTFAESAGDITKNVSSLRFDLSKLIWRKRRLIDHVRTERSKIEENGEYEVEGLFIRIGYAIDHILDHRVSGQIFPGARALRAPQHRPLGLRHGQLDRRRAAAAP</sequence>
<dbReference type="Proteomes" id="UP000007013">
    <property type="component" value="Chromosome"/>
</dbReference>
<feature type="domain" description="KaiC" evidence="1">
    <location>
        <begin position="13"/>
        <end position="171"/>
    </location>
</feature>
<dbReference type="HOGENOM" id="CLU_1561358_0_0_0"/>
<evidence type="ECO:0000313" key="2">
    <source>
        <dbReference type="EMBL" id="ACB77508.1"/>
    </source>
</evidence>
<dbReference type="KEGG" id="ote:Oter_4235"/>
<dbReference type="PANTHER" id="PTHR42926:SF1">
    <property type="entry name" value="CIRCADIAN CLOCK OSCILLATOR PROTEIN KAIC 1"/>
    <property type="match status" value="1"/>
</dbReference>
<dbReference type="OrthoDB" id="9783783at2"/>
<dbReference type="RefSeq" id="WP_012377036.1">
    <property type="nucleotide sequence ID" value="NC_010571.1"/>
</dbReference>
<dbReference type="eggNOG" id="COG0467">
    <property type="taxonomic scope" value="Bacteria"/>
</dbReference>
<dbReference type="GO" id="GO:0005524">
    <property type="term" value="F:ATP binding"/>
    <property type="evidence" value="ECO:0007669"/>
    <property type="project" value="InterPro"/>
</dbReference>
<organism evidence="2 3">
    <name type="scientific">Opitutus terrae (strain DSM 11246 / JCM 15787 / PB90-1)</name>
    <dbReference type="NCBI Taxonomy" id="452637"/>
    <lineage>
        <taxon>Bacteria</taxon>
        <taxon>Pseudomonadati</taxon>
        <taxon>Verrucomicrobiota</taxon>
        <taxon>Opitutia</taxon>
        <taxon>Opitutales</taxon>
        <taxon>Opitutaceae</taxon>
        <taxon>Opitutus</taxon>
    </lineage>
</organism>
<dbReference type="PROSITE" id="PS51146">
    <property type="entry name" value="KAIC"/>
    <property type="match status" value="1"/>
</dbReference>
<reference evidence="2 3" key="1">
    <citation type="journal article" date="2011" name="J. Bacteriol.">
        <title>Genome sequence of the verrucomicrobium Opitutus terrae PB90-1, an abundant inhabitant of rice paddy soil ecosystems.</title>
        <authorList>
            <person name="van Passel M.W."/>
            <person name="Kant R."/>
            <person name="Palva A."/>
            <person name="Copeland A."/>
            <person name="Lucas S."/>
            <person name="Lapidus A."/>
            <person name="Glavina del Rio T."/>
            <person name="Pitluck S."/>
            <person name="Goltsman E."/>
            <person name="Clum A."/>
            <person name="Sun H."/>
            <person name="Schmutz J."/>
            <person name="Larimer F.W."/>
            <person name="Land M.L."/>
            <person name="Hauser L."/>
            <person name="Kyrpides N."/>
            <person name="Mikhailova N."/>
            <person name="Richardson P.P."/>
            <person name="Janssen P.H."/>
            <person name="de Vos W.M."/>
            <person name="Smidt H."/>
        </authorList>
    </citation>
    <scope>NUCLEOTIDE SEQUENCE [LARGE SCALE GENOMIC DNA]</scope>
    <source>
        <strain evidence="3">DSM 11246 / JCM 15787 / PB90-1</strain>
    </source>
</reference>
<dbReference type="SUPFAM" id="SSF52540">
    <property type="entry name" value="P-loop containing nucleoside triphosphate hydrolases"/>
    <property type="match status" value="1"/>
</dbReference>
<keyword evidence="3" id="KW-1185">Reference proteome</keyword>
<dbReference type="InterPro" id="IPR027417">
    <property type="entry name" value="P-loop_NTPase"/>
</dbReference>
<evidence type="ECO:0000313" key="3">
    <source>
        <dbReference type="Proteomes" id="UP000007013"/>
    </source>
</evidence>
<name>B1ZP22_OPITP</name>
<dbReference type="Gene3D" id="3.40.50.300">
    <property type="entry name" value="P-loop containing nucleotide triphosphate hydrolases"/>
    <property type="match status" value="1"/>
</dbReference>
<dbReference type="STRING" id="452637.Oter_4235"/>
<dbReference type="InterPro" id="IPR010624">
    <property type="entry name" value="KaiC_dom"/>
</dbReference>
<proteinExistence type="predicted"/>
<dbReference type="InterPro" id="IPR014774">
    <property type="entry name" value="KaiC-like_dom"/>
</dbReference>
<dbReference type="Pfam" id="PF06745">
    <property type="entry name" value="ATPase"/>
    <property type="match status" value="1"/>
</dbReference>
<gene>
    <name evidence="2" type="ordered locus">Oter_4235</name>
</gene>